<reference evidence="2 3" key="1">
    <citation type="journal article" date="2023" name="Sci. Data">
        <title>Genome assembly of the Korean intertidal mud-creeper Batillaria attramentaria.</title>
        <authorList>
            <person name="Patra A.K."/>
            <person name="Ho P.T."/>
            <person name="Jun S."/>
            <person name="Lee S.J."/>
            <person name="Kim Y."/>
            <person name="Won Y.J."/>
        </authorList>
    </citation>
    <scope>NUCLEOTIDE SEQUENCE [LARGE SCALE GENOMIC DNA]</scope>
    <source>
        <strain evidence="2">Wonlab-2016</strain>
    </source>
</reference>
<gene>
    <name evidence="2" type="ORF">BaRGS_00039782</name>
</gene>
<organism evidence="2 3">
    <name type="scientific">Batillaria attramentaria</name>
    <dbReference type="NCBI Taxonomy" id="370345"/>
    <lineage>
        <taxon>Eukaryota</taxon>
        <taxon>Metazoa</taxon>
        <taxon>Spiralia</taxon>
        <taxon>Lophotrochozoa</taxon>
        <taxon>Mollusca</taxon>
        <taxon>Gastropoda</taxon>
        <taxon>Caenogastropoda</taxon>
        <taxon>Sorbeoconcha</taxon>
        <taxon>Cerithioidea</taxon>
        <taxon>Batillariidae</taxon>
        <taxon>Batillaria</taxon>
    </lineage>
</organism>
<sequence length="100" mass="11449">MLWPPLCWVLLHLMLSDIRLTAIFLHLLTHFSGNPTVSLPQPCMFHSRALHPQSVDSLHPRWVERPVNSCSCHSPDLLPRGHLYSACTGDRYITHSVQEE</sequence>
<dbReference type="EMBL" id="JACVVK020000722">
    <property type="protein sequence ID" value="KAK7452084.1"/>
    <property type="molecule type" value="Genomic_DNA"/>
</dbReference>
<evidence type="ECO:0000313" key="2">
    <source>
        <dbReference type="EMBL" id="KAK7452084.1"/>
    </source>
</evidence>
<keyword evidence="1" id="KW-0732">Signal</keyword>
<name>A0ABD0J352_9CAEN</name>
<dbReference type="Proteomes" id="UP001519460">
    <property type="component" value="Unassembled WGS sequence"/>
</dbReference>
<evidence type="ECO:0000313" key="3">
    <source>
        <dbReference type="Proteomes" id="UP001519460"/>
    </source>
</evidence>
<feature type="signal peptide" evidence="1">
    <location>
        <begin position="1"/>
        <end position="21"/>
    </location>
</feature>
<keyword evidence="3" id="KW-1185">Reference proteome</keyword>
<protein>
    <recommendedName>
        <fullName evidence="4">Secreted protein</fullName>
    </recommendedName>
</protein>
<feature type="chain" id="PRO_5044787292" description="Secreted protein" evidence="1">
    <location>
        <begin position="22"/>
        <end position="100"/>
    </location>
</feature>
<proteinExistence type="predicted"/>
<comment type="caution">
    <text evidence="2">The sequence shown here is derived from an EMBL/GenBank/DDBJ whole genome shotgun (WGS) entry which is preliminary data.</text>
</comment>
<accession>A0ABD0J352</accession>
<evidence type="ECO:0008006" key="4">
    <source>
        <dbReference type="Google" id="ProtNLM"/>
    </source>
</evidence>
<evidence type="ECO:0000256" key="1">
    <source>
        <dbReference type="SAM" id="SignalP"/>
    </source>
</evidence>
<dbReference type="AlphaFoldDB" id="A0ABD0J352"/>